<gene>
    <name evidence="1" type="ORF">STAS_16439</name>
</gene>
<dbReference type="Proteomes" id="UP000325081">
    <property type="component" value="Unassembled WGS sequence"/>
</dbReference>
<dbReference type="AlphaFoldDB" id="A0A5A7Q3R0"/>
<sequence>MEAASYHSACSPFHAHFRQDTFSSRPRKINGCIKVYVKTEKLSERGGKKANLGARKKERIKLPNYGDGVGENGIYHISKFFSHPSGIESILNTSALQSYQFLDSNLYRCVLPQIKFLSFRVSPVLDLQVIPTSEDCVVEMLSCKFEGSEFMERQNEKFSAFMRNHIKWESVGAEQYLDVDVKLNLILEIYTRPFTLMPISAVEGPGNKMMQTLVDQLVPLLIKQLLQDYEEWIDQQCKCLQ</sequence>
<dbReference type="Pfam" id="PF09366">
    <property type="entry name" value="DUF1997"/>
    <property type="match status" value="1"/>
</dbReference>
<organism evidence="1 2">
    <name type="scientific">Striga asiatica</name>
    <name type="common">Asiatic witchweed</name>
    <name type="synonym">Buchnera asiatica</name>
    <dbReference type="NCBI Taxonomy" id="4170"/>
    <lineage>
        <taxon>Eukaryota</taxon>
        <taxon>Viridiplantae</taxon>
        <taxon>Streptophyta</taxon>
        <taxon>Embryophyta</taxon>
        <taxon>Tracheophyta</taxon>
        <taxon>Spermatophyta</taxon>
        <taxon>Magnoliopsida</taxon>
        <taxon>eudicotyledons</taxon>
        <taxon>Gunneridae</taxon>
        <taxon>Pentapetalae</taxon>
        <taxon>asterids</taxon>
        <taxon>lamiids</taxon>
        <taxon>Lamiales</taxon>
        <taxon>Orobanchaceae</taxon>
        <taxon>Buchnereae</taxon>
        <taxon>Striga</taxon>
    </lineage>
</organism>
<dbReference type="PANTHER" id="PTHR34131:SF2">
    <property type="entry name" value="FAMILY PROTEIN, PUTATIVE (DUF1997)-RELATED"/>
    <property type="match status" value="1"/>
</dbReference>
<dbReference type="EMBL" id="BKCP01005738">
    <property type="protein sequence ID" value="GER39795.1"/>
    <property type="molecule type" value="Genomic_DNA"/>
</dbReference>
<evidence type="ECO:0000313" key="1">
    <source>
        <dbReference type="EMBL" id="GER39795.1"/>
    </source>
</evidence>
<dbReference type="PANTHER" id="PTHR34131">
    <property type="entry name" value="(RAP ANNOTATION RELEASE2) GALACTOSE-BINDING LIKE DOMAIN CONTAINING PROTEIN"/>
    <property type="match status" value="1"/>
</dbReference>
<dbReference type="OrthoDB" id="1933789at2759"/>
<accession>A0A5A7Q3R0</accession>
<dbReference type="InterPro" id="IPR018971">
    <property type="entry name" value="DUF1997"/>
</dbReference>
<evidence type="ECO:0008006" key="3">
    <source>
        <dbReference type="Google" id="ProtNLM"/>
    </source>
</evidence>
<name>A0A5A7Q3R0_STRAF</name>
<comment type="caution">
    <text evidence="1">The sequence shown here is derived from an EMBL/GenBank/DDBJ whole genome shotgun (WGS) entry which is preliminary data.</text>
</comment>
<reference evidence="2" key="1">
    <citation type="journal article" date="2019" name="Curr. Biol.">
        <title>Genome Sequence of Striga asiatica Provides Insight into the Evolution of Plant Parasitism.</title>
        <authorList>
            <person name="Yoshida S."/>
            <person name="Kim S."/>
            <person name="Wafula E.K."/>
            <person name="Tanskanen J."/>
            <person name="Kim Y.M."/>
            <person name="Honaas L."/>
            <person name="Yang Z."/>
            <person name="Spallek T."/>
            <person name="Conn C.E."/>
            <person name="Ichihashi Y."/>
            <person name="Cheong K."/>
            <person name="Cui S."/>
            <person name="Der J.P."/>
            <person name="Gundlach H."/>
            <person name="Jiao Y."/>
            <person name="Hori C."/>
            <person name="Ishida J.K."/>
            <person name="Kasahara H."/>
            <person name="Kiba T."/>
            <person name="Kim M.S."/>
            <person name="Koo N."/>
            <person name="Laohavisit A."/>
            <person name="Lee Y.H."/>
            <person name="Lumba S."/>
            <person name="McCourt P."/>
            <person name="Mortimer J.C."/>
            <person name="Mutuku J.M."/>
            <person name="Nomura T."/>
            <person name="Sasaki-Sekimoto Y."/>
            <person name="Seto Y."/>
            <person name="Wang Y."/>
            <person name="Wakatake T."/>
            <person name="Sakakibara H."/>
            <person name="Demura T."/>
            <person name="Yamaguchi S."/>
            <person name="Yoneyama K."/>
            <person name="Manabe R.I."/>
            <person name="Nelson D.C."/>
            <person name="Schulman A.H."/>
            <person name="Timko M.P."/>
            <person name="dePamphilis C.W."/>
            <person name="Choi D."/>
            <person name="Shirasu K."/>
        </authorList>
    </citation>
    <scope>NUCLEOTIDE SEQUENCE [LARGE SCALE GENOMIC DNA]</scope>
    <source>
        <strain evidence="2">cv. UVA1</strain>
    </source>
</reference>
<keyword evidence="2" id="KW-1185">Reference proteome</keyword>
<evidence type="ECO:0000313" key="2">
    <source>
        <dbReference type="Proteomes" id="UP000325081"/>
    </source>
</evidence>
<proteinExistence type="predicted"/>
<protein>
    <recommendedName>
        <fullName evidence="3">DUF1997 family protein</fullName>
    </recommendedName>
</protein>